<dbReference type="SUPFAM" id="SSF48208">
    <property type="entry name" value="Six-hairpin glycosidases"/>
    <property type="match status" value="1"/>
</dbReference>
<dbReference type="Proteomes" id="UP001154312">
    <property type="component" value="Unassembled WGS sequence"/>
</dbReference>
<evidence type="ECO:0000313" key="8">
    <source>
        <dbReference type="Proteomes" id="UP001154312"/>
    </source>
</evidence>
<dbReference type="InterPro" id="IPR037820">
    <property type="entry name" value="GH94N_NdvB"/>
</dbReference>
<dbReference type="GO" id="GO:0030246">
    <property type="term" value="F:carbohydrate binding"/>
    <property type="evidence" value="ECO:0007669"/>
    <property type="project" value="InterPro"/>
</dbReference>
<dbReference type="InterPro" id="IPR052047">
    <property type="entry name" value="GH94_Enzymes"/>
</dbReference>
<name>A0A9X4H0N0_9FIRM</name>
<dbReference type="Pfam" id="PF06165">
    <property type="entry name" value="GH94_b-supersand"/>
    <property type="match status" value="2"/>
</dbReference>
<feature type="transmembrane region" description="Helical" evidence="3">
    <location>
        <begin position="946"/>
        <end position="968"/>
    </location>
</feature>
<evidence type="ECO:0000259" key="5">
    <source>
        <dbReference type="Pfam" id="PF10091"/>
    </source>
</evidence>
<keyword evidence="8" id="KW-1185">Reference proteome</keyword>
<dbReference type="InterPro" id="IPR033432">
    <property type="entry name" value="GH94_catalytic"/>
</dbReference>
<dbReference type="EMBL" id="JAKOAV010000004">
    <property type="protein sequence ID" value="MDF9407401.1"/>
    <property type="molecule type" value="Genomic_DNA"/>
</dbReference>
<evidence type="ECO:0000256" key="3">
    <source>
        <dbReference type="SAM" id="Phobius"/>
    </source>
</evidence>
<reference evidence="7" key="1">
    <citation type="submission" date="2022-02" db="EMBL/GenBank/DDBJ databases">
        <authorList>
            <person name="Leng L."/>
        </authorList>
    </citation>
    <scope>NUCLEOTIDE SEQUENCE</scope>
    <source>
        <strain evidence="7">JI</strain>
    </source>
</reference>
<dbReference type="InterPro" id="IPR037824">
    <property type="entry name" value="GH94N_2_NdvB"/>
</dbReference>
<proteinExistence type="predicted"/>
<dbReference type="InterPro" id="IPR019282">
    <property type="entry name" value="Glycoamylase-like_cons_dom"/>
</dbReference>
<evidence type="ECO:0000313" key="7">
    <source>
        <dbReference type="EMBL" id="MDF9407401.1"/>
    </source>
</evidence>
<dbReference type="CDD" id="cd11753">
    <property type="entry name" value="GH94N_ChvB_NdvB_2_like"/>
    <property type="match status" value="1"/>
</dbReference>
<feature type="transmembrane region" description="Helical" evidence="3">
    <location>
        <begin position="833"/>
        <end position="849"/>
    </location>
</feature>
<dbReference type="PANTHER" id="PTHR37469:SF2">
    <property type="entry name" value="CELLOBIONIC ACID PHOSPHORYLASE"/>
    <property type="match status" value="1"/>
</dbReference>
<dbReference type="GO" id="GO:0016757">
    <property type="term" value="F:glycosyltransferase activity"/>
    <property type="evidence" value="ECO:0007669"/>
    <property type="project" value="UniProtKB-KW"/>
</dbReference>
<feature type="domain" description="Glycosyl hydrolase 94 catalytic" evidence="6">
    <location>
        <begin position="2273"/>
        <end position="2698"/>
    </location>
</feature>
<feature type="domain" description="Glycosyl hydrolase 94 supersandwich" evidence="4">
    <location>
        <begin position="1469"/>
        <end position="1741"/>
    </location>
</feature>
<feature type="transmembrane region" description="Helical" evidence="3">
    <location>
        <begin position="921"/>
        <end position="940"/>
    </location>
</feature>
<keyword evidence="3" id="KW-0472">Membrane</keyword>
<feature type="transmembrane region" description="Helical" evidence="3">
    <location>
        <begin position="433"/>
        <end position="455"/>
    </location>
</feature>
<dbReference type="Gene3D" id="2.60.420.10">
    <property type="entry name" value="Maltose phosphorylase, domain 3"/>
    <property type="match status" value="1"/>
</dbReference>
<protein>
    <submittedName>
        <fullName evidence="7">Glycosyl transferase family 36</fullName>
    </submittedName>
</protein>
<feature type="transmembrane region" description="Helical" evidence="3">
    <location>
        <begin position="810"/>
        <end position="826"/>
    </location>
</feature>
<keyword evidence="2 7" id="KW-0808">Transferase</keyword>
<dbReference type="InterPro" id="IPR011013">
    <property type="entry name" value="Gal_mutarotase_sf_dom"/>
</dbReference>
<feature type="transmembrane region" description="Helical" evidence="3">
    <location>
        <begin position="869"/>
        <end position="892"/>
    </location>
</feature>
<feature type="domain" description="Glycosyl hydrolase 94 supersandwich" evidence="4">
    <location>
        <begin position="1966"/>
        <end position="2259"/>
    </location>
</feature>
<evidence type="ECO:0000259" key="6">
    <source>
        <dbReference type="Pfam" id="PF17167"/>
    </source>
</evidence>
<keyword evidence="1" id="KW-0328">Glycosyltransferase</keyword>
<dbReference type="Pfam" id="PF10091">
    <property type="entry name" value="Glycoamylase"/>
    <property type="match status" value="1"/>
</dbReference>
<dbReference type="Gene3D" id="2.70.98.40">
    <property type="entry name" value="Glycoside hydrolase, family 65, N-terminal domain"/>
    <property type="match status" value="2"/>
</dbReference>
<dbReference type="Pfam" id="PF17167">
    <property type="entry name" value="Glyco_hydro_94"/>
    <property type="match status" value="1"/>
</dbReference>
<dbReference type="InterPro" id="IPR012341">
    <property type="entry name" value="6hp_glycosidase-like_sf"/>
</dbReference>
<dbReference type="InterPro" id="IPR037018">
    <property type="entry name" value="GH65_N"/>
</dbReference>
<evidence type="ECO:0000259" key="4">
    <source>
        <dbReference type="Pfam" id="PF06165"/>
    </source>
</evidence>
<dbReference type="Gene3D" id="1.50.10.140">
    <property type="match status" value="1"/>
</dbReference>
<accession>A0A9X4H0N0</accession>
<dbReference type="PANTHER" id="PTHR37469">
    <property type="entry name" value="CELLOBIONIC ACID PHOSPHORYLASE-RELATED"/>
    <property type="match status" value="1"/>
</dbReference>
<dbReference type="SUPFAM" id="SSF74650">
    <property type="entry name" value="Galactose mutarotase-like"/>
    <property type="match status" value="2"/>
</dbReference>
<comment type="caution">
    <text evidence="7">The sequence shown here is derived from an EMBL/GenBank/DDBJ whole genome shotgun (WGS) entry which is preliminary data.</text>
</comment>
<gene>
    <name evidence="7" type="ORF">L7E55_03340</name>
</gene>
<organism evidence="7 8">
    <name type="scientific">Pelotomaculum isophthalicicum JI</name>
    <dbReference type="NCBI Taxonomy" id="947010"/>
    <lineage>
        <taxon>Bacteria</taxon>
        <taxon>Bacillati</taxon>
        <taxon>Bacillota</taxon>
        <taxon>Clostridia</taxon>
        <taxon>Eubacteriales</taxon>
        <taxon>Desulfotomaculaceae</taxon>
        <taxon>Pelotomaculum</taxon>
    </lineage>
</organism>
<evidence type="ECO:0000256" key="1">
    <source>
        <dbReference type="ARBA" id="ARBA00022676"/>
    </source>
</evidence>
<dbReference type="SMART" id="SM01068">
    <property type="entry name" value="CBM_X"/>
    <property type="match status" value="2"/>
</dbReference>
<dbReference type="InterPro" id="IPR008928">
    <property type="entry name" value="6-hairpin_glycosidase_sf"/>
</dbReference>
<feature type="transmembrane region" description="Helical" evidence="3">
    <location>
        <begin position="401"/>
        <end position="421"/>
    </location>
</feature>
<dbReference type="Gene3D" id="1.50.10.10">
    <property type="match status" value="1"/>
</dbReference>
<dbReference type="CDD" id="cd11756">
    <property type="entry name" value="GH94N_ChvB_NdvB_1_like"/>
    <property type="match status" value="1"/>
</dbReference>
<sequence>MIINTEQIQQKAHELALAHDPYMRRRPSKRLWREFYADVNNLRAFIQSLKDGCVSCSQPAEEWLLDHAEFIEEQVLVIRHQLSKKLLRDLPHLRKTCKTRVFSVCSDYLEQVDGNLDENSLVSYINYYQEVSVLTIAEVWALPLILRIAIIRRLAEVMEMVRERREVCTLVEKLLERIESSKLNPEVLQTALEEAGQDIPLSGPLIVHLVRHLRERADDLATVREWLMCKLENGPDSLDRIVSYEYQLQAAYQLTAGNLISGLRNISRWDWRDSFERISIVEKDLREESTGVYPLLDFSSRDVLRDRVEKLARRLRLPESLVAKQAVELAAKEYGQVHTEKAKVEKDAVSPADLEKMPRKAFVAYYLLEPDGIKELRRALKMCSTPRYIPEIGILRRATGVYFSVLAGLYAVALFGFAMWIKGSASLTFAQWAAILLALILPASEWVVTAAHWLIECARRPQPLLRYDFSRGVPPEAATMVVIPVIWSSVKEVRELAERLELHYLANRDSNIHFALLGDFVDTGAEKVPADADILAAARTSIEELNHMYSQPGGSTFHLFQRRRLWNPSEGVWMGWERKRGKLVEFVELLKGSTDTTYDCVDGDMSILKRIRYIITLDADTQLPVGSAQRMIGTLHLPYNRPRLNYEQTRVIEGYGVLQPRIGISHRAALRSRFAYLWSSNPGIDPYSFAASDPYQDGLGQGIFTGKGIFDVDTFAKVLCERIPENRVLSHDLLEGGFLRAGLLSDIELIDEHPSTFSAYQKRMHRWVRGDWQLLIWLFHRVRDRRGKYLPVGLSLLTRWQIIDNMRRSLLTPALYATLLLGLTVLPGSHGRWLAFVLATLFLPLFRQLTALRWTFWRPKSLLATAGQILVTVITLPFQSVLLLDAIIRTLYRLSVSKRHLLEWVSAAEIERRDKGGRRHALPGIYGGYALILLFALALGSSSIPALWRTGLVFCGMWALAPLVVRWLDRPMRLREHRFSGSEEAELRKLAEQIWMFFEDYVTKEDNWLPPDNIQIDPPTGAVHRTSPTNTGLYLASVLAARDFGFIDTPGLIERLERTISTVERMERWNGHLYNWYDTVTLEPLPPLYVSTVDSGNFVGCLMTVKEGLAEWLKSITEGDEQPGSGQVRGKTREIMNVAFVEELTPILDGENAVHRITSPKIVREKWLARGWNLIARLEALINKTDFHSLYDHKNKLFNIGYQTALGEPDQVLYDLMASEARLSSFIAIALGQVSVSHWHALGRTMTRIGRRIALLSWSGTMFEYLMPWIFMRTYWNTVWDSTYRAVVKRQIEYAHRRGVPFGISESGYYAFDYKMNYQYRAFGVPGLGFKRGLEQDLVVAPYATILALPFARRQGLADLRKMKKMGACGKYGFYEAIDFTSERLPKDHSNIIIRSFMAHHQGMSLLALANLLAPKKINERFHRDKRVRSTELLLQERIPARPKIIKHPAFARARVPHAKPSVMTGALREYLNANTPAPEVCILSNGSFMTIVTNSGSGLCRCEGLAVSRWREDPVLDDWGSYIYIRDVNKDVVWSPSFQPCRIPSSEQRVQFSLDRATFMRVDGDVRTSLEICVSPEWNAEVRRLTITNAGIEARIMEVTTFLELALAPPMADDAHPVFSKLFIKTEYAEDAHCLLAWRRPRQEGEKSLWAAHALMAECQTIGPVEYETDRSCFIGRGHTLSQPQGIRSRLRGTLGSITDPAFIMRRCLNVNPGEKVQLFAVTAVAGTREEAIDIIGRFSGDLVVERTFQMAWNRSQIELRHLHLTMPKATTIQTLAGRVLYNPPLRQERQQSIAAMVKGQSGLWAYGLSGDVPVILVRIENRVSIPFIIELLNGHEYLHRLGLLFDLVILNESGGGYQEDLQDALRRAVEQVIHRQGGGIGSVFIINANRLPDVDRIMLLAVARVVLRANGPSIRAQIKPPRRDTVFSPPTPVTPLKIFSNPPVDDGRQLMFFNGWGGFSKDGREYRIILKNGNNLPAPWINVIANPLFGCIVSELGTGYTWWRNSRECKLTPWSNDPVLDPPGEVCYLRDEESGELWYAAWSAAQANQSCTVTHGRGFTCFQQEKNGIMQEMTVFVPLNDPIKVVKLHLQNKGAARRCLSVTYYAEWVLGVQRQVNAPYIITEWDKSARIMLARNAYQEVFRDATAFLGMYTQPDSSVVATPDALESAAQCNSAAAENLSWTADREEFLGRNGTLESPAAFAKESLSGKTGPLYNPCGAVRTKLILEPGAERTVYILLGCEHSRDDARKLAQKYSRTHACDQALAQVREFWDGVLNQVSVSTPCPEMDVLLNGWLIYQTLSCRMWARAAFYQAGGAYGFRDQLQDSLALLHTRPDLTRAQILMHAARQYEEGDVQHWWHEETRSGIRTNFSDDLLWLPYAAGRYAEHTGDNSLFDEMVPFLHGEPLREGEHERYEPAQISNRNGSIFEHCLCAIDRVLRRLGEHGLPLIGTGDWNDSLNRVGAEGRGESVWLGWFLCEVLDMFTDLCRQRGDAEQAEHYKKVREQLALSLNEHAWDGQWYRRAFTDAGQWLGSIYNEECRIDAIAQSWSVISGAAPHDRELQAMCSFDRELVDRDSSVARLLTPPFDRTDPNPGYIQGYPPGIRENGAQYNHAIIWSVIAWCKLGRGDKAIELFQMLNPLNHTSTPNEARHYAGEPYVMAADVYTADPLKRRAGWTWYTGAAGWMYQAGIEWILGLRRRGKRLYICPCIPEEWPGFSVEYRFGSANYFITVENPSRKSVGATTLTINGREVPLAGQAVKEGPSLELNDDGQVHHVVLVL</sequence>
<keyword evidence="3" id="KW-0812">Transmembrane</keyword>
<feature type="domain" description="Glycoamylase-like" evidence="5">
    <location>
        <begin position="1216"/>
        <end position="1414"/>
    </location>
</feature>
<dbReference type="RefSeq" id="WP_277442639.1">
    <property type="nucleotide sequence ID" value="NZ_JAKOAV010000004.1"/>
</dbReference>
<dbReference type="InterPro" id="IPR010383">
    <property type="entry name" value="Glyco_hydrolase_94_b-supersand"/>
</dbReference>
<dbReference type="GO" id="GO:0005975">
    <property type="term" value="P:carbohydrate metabolic process"/>
    <property type="evidence" value="ECO:0007669"/>
    <property type="project" value="InterPro"/>
</dbReference>
<evidence type="ECO:0000256" key="2">
    <source>
        <dbReference type="ARBA" id="ARBA00022679"/>
    </source>
</evidence>
<keyword evidence="3" id="KW-1133">Transmembrane helix</keyword>
<feature type="transmembrane region" description="Helical" evidence="3">
    <location>
        <begin position="1253"/>
        <end position="1272"/>
    </location>
</feature>